<reference evidence="1" key="1">
    <citation type="submission" date="2019-12" db="EMBL/GenBank/DDBJ databases">
        <title>The DNA Methylation Landscape of Giant Viruses.</title>
        <authorList>
            <person name="Jeudy S."/>
            <person name="Rigou S."/>
            <person name="Alempic J.-M."/>
            <person name="Claverie J.-M."/>
            <person name="Abergel C."/>
            <person name="Legendre M."/>
        </authorList>
    </citation>
    <scope>NUCLEOTIDE SEQUENCE</scope>
    <source>
        <strain evidence="1">P4</strain>
    </source>
</reference>
<evidence type="ECO:0008006" key="3">
    <source>
        <dbReference type="Google" id="ProtNLM"/>
    </source>
</evidence>
<dbReference type="EMBL" id="MN873693">
    <property type="protein sequence ID" value="QIN54466.1"/>
    <property type="molecule type" value="Genomic_DNA"/>
</dbReference>
<proteinExistence type="predicted"/>
<dbReference type="Proteomes" id="UP001224087">
    <property type="component" value="Segment"/>
</dbReference>
<sequence>MQSVYLTIFSFSGGYNFRNRQVCSEFRQMVPRVLRLCYLDTLYRDDSIRLDQLGRKIIKKSIKLGCVNILEKHKHEVPKDIFYLAAYYQNIDSLNWAKDNGYKFHRKICGAVAMKGSFTILRWIKDNGYGWDEDTCGAAAEGGQLETLKWLRVKGWFRFAKFYVKLSFT</sequence>
<organism evidence="1 2">
    <name type="scientific">Cedratvirus kamchatka</name>
    <dbReference type="NCBI Taxonomy" id="2716914"/>
    <lineage>
        <taxon>Viruses</taxon>
        <taxon>Pithoviruses</taxon>
        <taxon>Orthocedratvirinae</taxon>
        <taxon>Alphacedratvirus</taxon>
        <taxon>Alphacedratvirus rossiense</taxon>
    </lineage>
</organism>
<accession>A0A6G8MXW5</accession>
<evidence type="ECO:0000313" key="1">
    <source>
        <dbReference type="EMBL" id="QIN54466.1"/>
    </source>
</evidence>
<name>A0A6G8MXW5_9VIRU</name>
<dbReference type="SUPFAM" id="SSF140860">
    <property type="entry name" value="Pseudo ankyrin repeat-like"/>
    <property type="match status" value="1"/>
</dbReference>
<evidence type="ECO:0000313" key="2">
    <source>
        <dbReference type="Proteomes" id="UP001224087"/>
    </source>
</evidence>
<protein>
    <recommendedName>
        <fullName evidence="3">Ankyrin repeat-containing protein</fullName>
    </recommendedName>
</protein>
<gene>
    <name evidence="1" type="primary">ck341</name>
</gene>
<keyword evidence="2" id="KW-1185">Reference proteome</keyword>